<evidence type="ECO:0008006" key="18">
    <source>
        <dbReference type="Google" id="ProtNLM"/>
    </source>
</evidence>
<keyword evidence="10" id="KW-0843">Virulence</keyword>
<dbReference type="CDD" id="cd11061">
    <property type="entry name" value="CYP67-like"/>
    <property type="match status" value="1"/>
</dbReference>
<dbReference type="EMBL" id="PHWZ01000056">
    <property type="protein sequence ID" value="TEY77294.1"/>
    <property type="molecule type" value="Genomic_DNA"/>
</dbReference>
<keyword evidence="11 14" id="KW-0503">Monooxygenase</keyword>
<keyword evidence="4 13" id="KW-0349">Heme</keyword>
<dbReference type="PRINTS" id="PR00463">
    <property type="entry name" value="EP450I"/>
</dbReference>
<keyword evidence="7 15" id="KW-1133">Transmembrane helix</keyword>
<dbReference type="STRING" id="38488.A0A4Y8DAQ9"/>
<evidence type="ECO:0000256" key="10">
    <source>
        <dbReference type="ARBA" id="ARBA00023026"/>
    </source>
</evidence>
<evidence type="ECO:0000313" key="17">
    <source>
        <dbReference type="Proteomes" id="UP000297299"/>
    </source>
</evidence>
<comment type="caution">
    <text evidence="16">The sequence shown here is derived from an EMBL/GenBank/DDBJ whole genome shotgun (WGS) entry which is preliminary data.</text>
</comment>
<keyword evidence="5 15" id="KW-0812">Transmembrane</keyword>
<dbReference type="InterPro" id="IPR001128">
    <property type="entry name" value="Cyt_P450"/>
</dbReference>
<dbReference type="Gene3D" id="1.10.630.10">
    <property type="entry name" value="Cytochrome P450"/>
    <property type="match status" value="1"/>
</dbReference>
<keyword evidence="17" id="KW-1185">Reference proteome</keyword>
<dbReference type="GO" id="GO:0004497">
    <property type="term" value="F:monooxygenase activity"/>
    <property type="evidence" value="ECO:0007669"/>
    <property type="project" value="UniProtKB-KW"/>
</dbReference>
<evidence type="ECO:0000256" key="1">
    <source>
        <dbReference type="ARBA" id="ARBA00001971"/>
    </source>
</evidence>
<feature type="binding site" description="axial binding residue" evidence="13">
    <location>
        <position position="533"/>
    </location>
    <ligand>
        <name>heme</name>
        <dbReference type="ChEBI" id="CHEBI:30413"/>
    </ligand>
    <ligandPart>
        <name>Fe</name>
        <dbReference type="ChEBI" id="CHEBI:18248"/>
    </ligandPart>
</feature>
<keyword evidence="8 14" id="KW-0560">Oxidoreductase</keyword>
<dbReference type="Pfam" id="PF00067">
    <property type="entry name" value="p450"/>
    <property type="match status" value="1"/>
</dbReference>
<dbReference type="SUPFAM" id="SSF48264">
    <property type="entry name" value="Cytochrome P450"/>
    <property type="match status" value="1"/>
</dbReference>
<evidence type="ECO:0000256" key="11">
    <source>
        <dbReference type="ARBA" id="ARBA00023033"/>
    </source>
</evidence>
<name>A0A4Y8DAQ9_9HELO</name>
<dbReference type="PRINTS" id="PR00385">
    <property type="entry name" value="P450"/>
</dbReference>
<evidence type="ECO:0000256" key="9">
    <source>
        <dbReference type="ARBA" id="ARBA00023004"/>
    </source>
</evidence>
<dbReference type="PANTHER" id="PTHR24305">
    <property type="entry name" value="CYTOCHROME P450"/>
    <property type="match status" value="1"/>
</dbReference>
<comment type="cofactor">
    <cofactor evidence="1 13">
        <name>heme</name>
        <dbReference type="ChEBI" id="CHEBI:30413"/>
    </cofactor>
</comment>
<proteinExistence type="inferred from homology"/>
<feature type="transmembrane region" description="Helical" evidence="15">
    <location>
        <begin position="115"/>
        <end position="132"/>
    </location>
</feature>
<keyword evidence="6 13" id="KW-0479">Metal-binding</keyword>
<gene>
    <name evidence="16" type="ORF">BOTCAL_0056g00020</name>
</gene>
<feature type="transmembrane region" description="Helical" evidence="15">
    <location>
        <begin position="51"/>
        <end position="69"/>
    </location>
</feature>
<keyword evidence="12 15" id="KW-0472">Membrane</keyword>
<evidence type="ECO:0000313" key="16">
    <source>
        <dbReference type="EMBL" id="TEY77294.1"/>
    </source>
</evidence>
<dbReference type="InterPro" id="IPR017972">
    <property type="entry name" value="Cyt_P450_CS"/>
</dbReference>
<evidence type="ECO:0000256" key="5">
    <source>
        <dbReference type="ARBA" id="ARBA00022692"/>
    </source>
</evidence>
<sequence>MNHDGSRSPQIFTVAALKSSSGIPIRRMYRNAVPMWNGTSIGKACYFRSNLLTLMPISLGITAHLGIFIRGEWHLRIYEIVFSHTALFSVIWFLTSPTEHTYSLSHYVTTLRISGCYLLGLFGSMVTYRLFFHQLKHFPGPRLAAATKFWHLWHSRNSTNHLVLHKVYKEYGPIVRTGPNELCIFHPAGIELLDGAKNNNSKDPWYDLLHPMTSVVFERDPEEVRSRRNAWNQGISTKAVKEYSHRIILLGNDLVDAIQSRDTKPIKLNDVMSWFAFDVMGLITFGEDFGFVRAQKQRTELIHQRGALAMLSPMNDAIWLARVGLCFFPFLEKVRHVTKTLDFCWETIQKRMKASQKDTKEIDIAQFLIEEYNNLKGIKSDKVRYNILLGSTLSAVTAGSDTTRAGLIAMMYYICKYPSTYDKIYDEVKDIDITDMNLLASLSHLNATVKEVLRIAPPALTGGARMTGPDGLCVYDIFIPAGVKVTATKYSSHRLPNAFVEPDEFIPERWTTHPELVIDQRAYAPFSVGPRQCVGKAVTLLEMRFVTAILLKKFHISFSEGYNPDEFWENLKDQVTMQAGDLFCTFKLRT</sequence>
<comment type="similarity">
    <text evidence="3 14">Belongs to the cytochrome P450 family.</text>
</comment>
<feature type="transmembrane region" description="Helical" evidence="15">
    <location>
        <begin position="75"/>
        <end position="94"/>
    </location>
</feature>
<dbReference type="Proteomes" id="UP000297299">
    <property type="component" value="Unassembled WGS sequence"/>
</dbReference>
<dbReference type="PANTHER" id="PTHR24305:SF112">
    <property type="entry name" value="L-ORNITHINE-N5-MONOOXYGENASE (EUROFUNG)"/>
    <property type="match status" value="1"/>
</dbReference>
<dbReference type="GO" id="GO:0016705">
    <property type="term" value="F:oxidoreductase activity, acting on paired donors, with incorporation or reduction of molecular oxygen"/>
    <property type="evidence" value="ECO:0007669"/>
    <property type="project" value="InterPro"/>
</dbReference>
<organism evidence="16 17">
    <name type="scientific">Botryotinia calthae</name>
    <dbReference type="NCBI Taxonomy" id="38488"/>
    <lineage>
        <taxon>Eukaryota</taxon>
        <taxon>Fungi</taxon>
        <taxon>Dikarya</taxon>
        <taxon>Ascomycota</taxon>
        <taxon>Pezizomycotina</taxon>
        <taxon>Leotiomycetes</taxon>
        <taxon>Helotiales</taxon>
        <taxon>Sclerotiniaceae</taxon>
        <taxon>Botryotinia</taxon>
    </lineage>
</organism>
<dbReference type="OrthoDB" id="6692864at2759"/>
<dbReference type="GO" id="GO:0020037">
    <property type="term" value="F:heme binding"/>
    <property type="evidence" value="ECO:0007669"/>
    <property type="project" value="InterPro"/>
</dbReference>
<evidence type="ECO:0000256" key="7">
    <source>
        <dbReference type="ARBA" id="ARBA00022989"/>
    </source>
</evidence>
<reference evidence="16 17" key="1">
    <citation type="submission" date="2017-11" db="EMBL/GenBank/DDBJ databases">
        <title>Comparative genomics of Botrytis spp.</title>
        <authorList>
            <person name="Valero-Jimenez C.A."/>
            <person name="Tapia P."/>
            <person name="Veloso J."/>
            <person name="Silva-Moreno E."/>
            <person name="Staats M."/>
            <person name="Valdes J.H."/>
            <person name="Van Kan J.A.L."/>
        </authorList>
    </citation>
    <scope>NUCLEOTIDE SEQUENCE [LARGE SCALE GENOMIC DNA]</scope>
    <source>
        <strain evidence="16 17">MUCL2830</strain>
    </source>
</reference>
<dbReference type="GO" id="GO:0005506">
    <property type="term" value="F:iron ion binding"/>
    <property type="evidence" value="ECO:0007669"/>
    <property type="project" value="InterPro"/>
</dbReference>
<evidence type="ECO:0000256" key="4">
    <source>
        <dbReference type="ARBA" id="ARBA00022617"/>
    </source>
</evidence>
<evidence type="ECO:0000256" key="13">
    <source>
        <dbReference type="PIRSR" id="PIRSR602401-1"/>
    </source>
</evidence>
<keyword evidence="9 13" id="KW-0408">Iron</keyword>
<evidence type="ECO:0000256" key="3">
    <source>
        <dbReference type="ARBA" id="ARBA00010617"/>
    </source>
</evidence>
<dbReference type="PROSITE" id="PS00086">
    <property type="entry name" value="CYTOCHROME_P450"/>
    <property type="match status" value="1"/>
</dbReference>
<evidence type="ECO:0000256" key="15">
    <source>
        <dbReference type="SAM" id="Phobius"/>
    </source>
</evidence>
<dbReference type="InterPro" id="IPR050121">
    <property type="entry name" value="Cytochrome_P450_monoxygenase"/>
</dbReference>
<accession>A0A4Y8DAQ9</accession>
<comment type="subcellular location">
    <subcellularLocation>
        <location evidence="2">Membrane</location>
    </subcellularLocation>
</comment>
<evidence type="ECO:0000256" key="2">
    <source>
        <dbReference type="ARBA" id="ARBA00004370"/>
    </source>
</evidence>
<evidence type="ECO:0000256" key="6">
    <source>
        <dbReference type="ARBA" id="ARBA00022723"/>
    </source>
</evidence>
<dbReference type="InterPro" id="IPR036396">
    <property type="entry name" value="Cyt_P450_sf"/>
</dbReference>
<dbReference type="GO" id="GO:0016020">
    <property type="term" value="C:membrane"/>
    <property type="evidence" value="ECO:0007669"/>
    <property type="project" value="UniProtKB-SubCell"/>
</dbReference>
<protein>
    <recommendedName>
        <fullName evidence="18">Cytochrome P450</fullName>
    </recommendedName>
</protein>
<dbReference type="AlphaFoldDB" id="A0A4Y8DAQ9"/>
<dbReference type="InterPro" id="IPR002401">
    <property type="entry name" value="Cyt_P450_E_grp-I"/>
</dbReference>
<evidence type="ECO:0000256" key="8">
    <source>
        <dbReference type="ARBA" id="ARBA00023002"/>
    </source>
</evidence>
<evidence type="ECO:0000256" key="14">
    <source>
        <dbReference type="RuleBase" id="RU000461"/>
    </source>
</evidence>
<evidence type="ECO:0000256" key="12">
    <source>
        <dbReference type="ARBA" id="ARBA00023136"/>
    </source>
</evidence>